<evidence type="ECO:0000313" key="6">
    <source>
        <dbReference type="EMBL" id="GEN55589.1"/>
    </source>
</evidence>
<dbReference type="GO" id="GO:0043565">
    <property type="term" value="F:sequence-specific DNA binding"/>
    <property type="evidence" value="ECO:0007669"/>
    <property type="project" value="InterPro"/>
</dbReference>
<feature type="domain" description="HTH araC/xylS-type" evidence="5">
    <location>
        <begin position="631"/>
        <end position="730"/>
    </location>
</feature>
<keyword evidence="3" id="KW-0804">Transcription</keyword>
<keyword evidence="1" id="KW-0805">Transcription regulation</keyword>
<keyword evidence="2" id="KW-0238">DNA-binding</keyword>
<dbReference type="InterPro" id="IPR018060">
    <property type="entry name" value="HTH_AraC"/>
</dbReference>
<dbReference type="Pfam" id="PF12833">
    <property type="entry name" value="HTH_18"/>
    <property type="match status" value="1"/>
</dbReference>
<dbReference type="STRING" id="442899.SAMN05720591_101148"/>
<dbReference type="InterPro" id="IPR041522">
    <property type="entry name" value="CdaR_GGDEF"/>
</dbReference>
<reference evidence="6 7" key="1">
    <citation type="submission" date="2019-07" db="EMBL/GenBank/DDBJ databases">
        <title>Whole genome shotgun sequence of Halolactibacillus alkaliphilus NBRC 103919.</title>
        <authorList>
            <person name="Hosoyama A."/>
            <person name="Uohara A."/>
            <person name="Ohji S."/>
            <person name="Ichikawa N."/>
        </authorList>
    </citation>
    <scope>NUCLEOTIDE SEQUENCE [LARGE SCALE GENOMIC DNA]</scope>
    <source>
        <strain evidence="6 7">NBRC 103919</strain>
    </source>
</reference>
<dbReference type="RefSeq" id="WP_170243597.1">
    <property type="nucleotide sequence ID" value="NZ_BJYE01000001.1"/>
</dbReference>
<dbReference type="SUPFAM" id="SSF46689">
    <property type="entry name" value="Homeodomain-like"/>
    <property type="match status" value="1"/>
</dbReference>
<dbReference type="InterPro" id="IPR009057">
    <property type="entry name" value="Homeodomain-like_sf"/>
</dbReference>
<accession>A0A511WWU1</accession>
<dbReference type="Proteomes" id="UP000321400">
    <property type="component" value="Unassembled WGS sequence"/>
</dbReference>
<dbReference type="PANTHER" id="PTHR43280:SF10">
    <property type="entry name" value="REGULATORY PROTEIN POCR"/>
    <property type="match status" value="1"/>
</dbReference>
<feature type="transmembrane region" description="Helical" evidence="4">
    <location>
        <begin position="12"/>
        <end position="34"/>
    </location>
</feature>
<evidence type="ECO:0000256" key="2">
    <source>
        <dbReference type="ARBA" id="ARBA00023125"/>
    </source>
</evidence>
<dbReference type="PROSITE" id="PS01124">
    <property type="entry name" value="HTH_ARAC_FAMILY_2"/>
    <property type="match status" value="1"/>
</dbReference>
<evidence type="ECO:0000256" key="1">
    <source>
        <dbReference type="ARBA" id="ARBA00023015"/>
    </source>
</evidence>
<keyword evidence="4" id="KW-0812">Transmembrane</keyword>
<keyword evidence="7" id="KW-1185">Reference proteome</keyword>
<dbReference type="AlphaFoldDB" id="A0A511WWU1"/>
<protein>
    <submittedName>
        <fullName evidence="6">AraC family transcriptional regulator</fullName>
    </submittedName>
</protein>
<proteinExistence type="predicted"/>
<evidence type="ECO:0000256" key="3">
    <source>
        <dbReference type="ARBA" id="ARBA00023163"/>
    </source>
</evidence>
<dbReference type="InterPro" id="IPR020449">
    <property type="entry name" value="Tscrpt_reg_AraC-type_HTH"/>
</dbReference>
<dbReference type="Pfam" id="PF17853">
    <property type="entry name" value="GGDEF_2"/>
    <property type="match status" value="1"/>
</dbReference>
<dbReference type="EMBL" id="BJYE01000001">
    <property type="protein sequence ID" value="GEN55589.1"/>
    <property type="molecule type" value="Genomic_DNA"/>
</dbReference>
<gene>
    <name evidence="6" type="ORF">HAL01_00530</name>
</gene>
<keyword evidence="4" id="KW-0472">Membrane</keyword>
<comment type="caution">
    <text evidence="6">The sequence shown here is derived from an EMBL/GenBank/DDBJ whole genome shotgun (WGS) entry which is preliminary data.</text>
</comment>
<dbReference type="PRINTS" id="PR00032">
    <property type="entry name" value="HTHARAC"/>
</dbReference>
<evidence type="ECO:0000259" key="5">
    <source>
        <dbReference type="PROSITE" id="PS01124"/>
    </source>
</evidence>
<dbReference type="Gene3D" id="1.10.10.60">
    <property type="entry name" value="Homeodomain-like"/>
    <property type="match status" value="2"/>
</dbReference>
<feature type="transmembrane region" description="Helical" evidence="4">
    <location>
        <begin position="287"/>
        <end position="308"/>
    </location>
</feature>
<dbReference type="SMART" id="SM00342">
    <property type="entry name" value="HTH_ARAC"/>
    <property type="match status" value="1"/>
</dbReference>
<evidence type="ECO:0000256" key="4">
    <source>
        <dbReference type="SAM" id="Phobius"/>
    </source>
</evidence>
<dbReference type="PANTHER" id="PTHR43280">
    <property type="entry name" value="ARAC-FAMILY TRANSCRIPTIONAL REGULATOR"/>
    <property type="match status" value="1"/>
</dbReference>
<dbReference type="GO" id="GO:0003700">
    <property type="term" value="F:DNA-binding transcription factor activity"/>
    <property type="evidence" value="ECO:0007669"/>
    <property type="project" value="InterPro"/>
</dbReference>
<keyword evidence="4" id="KW-1133">Transmembrane helix</keyword>
<sequence>MFTIFKQKIFYRYLLSYFVAFIIPFALLGMFVYVNFIADLQEELEQASLNNLRQVSESINDRKREFTNIATRISSDARLNSYHLTHPYYVYEGIQELGKYRSNSILFDEIALVYHQNPEKIYTSRGYHAPDNFIKRYEITNVTADELSALFQEEMPKAKVLNTREGREYLAIIQPIVPNSLFPHGSVTYMIEKKHFVSAMTTTLSDLVGHTYILDENQDVLVEYINDEHFSTDQLDFDEILKEAKNDEGIIIDGKNYALKLVESNDGWSYISILQEGQLFSLFKGTLTSYLLMLLVVFFVGVIITYVLSKYQYKPIDLLVKQVKPVQKQGKHQEINEIKQLMHAFEQLNHDKAALSKTLYKHRPFAQQQFWMHLLKGEYPAKETMTEMASSLQLNLDKPHYFVFVLHLDMASAKTFKQSVEQHLNYKDMQGYVVDLLKLTDKALIVGMDRKNKADQTAYIKRIKQLMKIEPTVVTGTIVEGVYQVHTSYLEAMVAYNYMSYYPASSTIFFDEMTTSTEESLGYLKEEQLKLLQAIKQGQQTIANETLTLIFKNLRERERSLNALKAVCFDVINSVVRTLSEMGVALEETTFNRLVDFVTLDQLEDHLYQLIDATCQEIQVQLADDNNRMVQEIIQYIQVHYKDYDLSLESIADKYHISASYASKLIKEHYGLSFKQYVQDLRMEYVKEQLTVTSKPIKAIVHDVGYKDVANFTRKFKKEVGVTPGQYRKLN</sequence>
<name>A0A511WWU1_9BACI</name>
<evidence type="ECO:0000313" key="7">
    <source>
        <dbReference type="Proteomes" id="UP000321400"/>
    </source>
</evidence>
<organism evidence="6 7">
    <name type="scientific">Halolactibacillus alkaliphilus</name>
    <dbReference type="NCBI Taxonomy" id="442899"/>
    <lineage>
        <taxon>Bacteria</taxon>
        <taxon>Bacillati</taxon>
        <taxon>Bacillota</taxon>
        <taxon>Bacilli</taxon>
        <taxon>Bacillales</taxon>
        <taxon>Bacillaceae</taxon>
        <taxon>Halolactibacillus</taxon>
    </lineage>
</organism>